<keyword evidence="6 8" id="KW-0408">Iron</keyword>
<evidence type="ECO:0000313" key="11">
    <source>
        <dbReference type="EMBL" id="TVY54709.1"/>
    </source>
</evidence>
<dbReference type="InterPro" id="IPR002401">
    <property type="entry name" value="Cyt_P450_E_grp-I"/>
</dbReference>
<evidence type="ECO:0000256" key="2">
    <source>
        <dbReference type="ARBA" id="ARBA00010617"/>
    </source>
</evidence>
<dbReference type="InterPro" id="IPR050121">
    <property type="entry name" value="Cytochrome_P450_monoxygenase"/>
</dbReference>
<dbReference type="InterPro" id="IPR017972">
    <property type="entry name" value="Cyt_P450_CS"/>
</dbReference>
<dbReference type="GO" id="GO:0016705">
    <property type="term" value="F:oxidoreductase activity, acting on paired donors, with incorporation or reduction of molecular oxygen"/>
    <property type="evidence" value="ECO:0007669"/>
    <property type="project" value="InterPro"/>
</dbReference>
<keyword evidence="3 8" id="KW-0349">Heme</keyword>
<dbReference type="Proteomes" id="UP000481288">
    <property type="component" value="Unassembled WGS sequence"/>
</dbReference>
<dbReference type="GO" id="GO:0004497">
    <property type="term" value="F:monooxygenase activity"/>
    <property type="evidence" value="ECO:0007669"/>
    <property type="project" value="UniProtKB-KW"/>
</dbReference>
<dbReference type="PRINTS" id="PR00463">
    <property type="entry name" value="EP450I"/>
</dbReference>
<dbReference type="PANTHER" id="PTHR24305:SF230">
    <property type="entry name" value="P450, PUTATIVE (EUROFUNG)-RELATED"/>
    <property type="match status" value="1"/>
</dbReference>
<evidence type="ECO:0000256" key="1">
    <source>
        <dbReference type="ARBA" id="ARBA00001971"/>
    </source>
</evidence>
<dbReference type="OrthoDB" id="1470350at2759"/>
<evidence type="ECO:0000313" key="12">
    <source>
        <dbReference type="Proteomes" id="UP000481288"/>
    </source>
</evidence>
<keyword evidence="5 9" id="KW-0560">Oxidoreductase</keyword>
<evidence type="ECO:0000256" key="9">
    <source>
        <dbReference type="RuleBase" id="RU000461"/>
    </source>
</evidence>
<dbReference type="AlphaFoldDB" id="A0A7D8YM76"/>
<evidence type="ECO:0000256" key="5">
    <source>
        <dbReference type="ARBA" id="ARBA00023002"/>
    </source>
</evidence>
<sequence length="518" mass="59166">MDTELLHKLSLPAVGETVLLLLAATILFFFSQAIYNAFIHPLHSIPGPKLNAISRLPYIFHHIDGTAPFYLRKLHEKYGDVVRYSVSEVSFISGDTSWTEIYGHRTGRLRGHPTLEKDPAWYAPPIEGVQSLLFEPDEPHHRRRRAWAHSFSDKCLAQQFSTVQSVSDQLVEQLKEDGKGVVDLSSYLSWTMFDIVSTLIYGQPLGCLGNRATHKNAVMIQNGMKAFRFLYVLWCWPIIKHLTGYLIDKKQIQEWIDHDKWLNAQTWARVARGPSDGKKDFLSFVVRQDKSDKENSVASGKKETWVTDEELHVDSGLFLTAGTDTTAHALSASIFLLCQHPEYMEKLKEEVRGRFTRYEDITPTQTNDMPYVSAVIFEALRLYAPTAVGFGRRVGKGGELISNCFIAEGTGVQVSQYPNNRSARNFAEPDSFRPERWLGDERFASDKKDAFQPFSTGARNCLGKTLAQSEMRLIMSKLFWSFDFELDESIGLDWLEKSLWKMTWVKDPLLVYCKTVER</sequence>
<reference evidence="11 12" key="1">
    <citation type="submission" date="2018-05" db="EMBL/GenBank/DDBJ databases">
        <title>Whole genome sequencing for identification of molecular markers to develop diagnostic detection tools for the regulated plant pathogen Lachnellula willkommii.</title>
        <authorList>
            <person name="Giroux E."/>
            <person name="Bilodeau G."/>
        </authorList>
    </citation>
    <scope>NUCLEOTIDE SEQUENCE [LARGE SCALE GENOMIC DNA]</scope>
    <source>
        <strain evidence="11 12">CBS 625.97</strain>
    </source>
</reference>
<evidence type="ECO:0000256" key="7">
    <source>
        <dbReference type="ARBA" id="ARBA00023033"/>
    </source>
</evidence>
<keyword evidence="10" id="KW-0472">Membrane</keyword>
<name>A0A7D8YM76_9HELO</name>
<comment type="similarity">
    <text evidence="2 9">Belongs to the cytochrome P450 family.</text>
</comment>
<evidence type="ECO:0000256" key="10">
    <source>
        <dbReference type="SAM" id="Phobius"/>
    </source>
</evidence>
<dbReference type="Gene3D" id="1.10.630.10">
    <property type="entry name" value="Cytochrome P450"/>
    <property type="match status" value="1"/>
</dbReference>
<protein>
    <submittedName>
        <fullName evidence="11">Cytochrome P450 monooxygenase aclL</fullName>
    </submittedName>
</protein>
<comment type="caution">
    <text evidence="11">The sequence shown here is derived from an EMBL/GenBank/DDBJ whole genome shotgun (WGS) entry which is preliminary data.</text>
</comment>
<dbReference type="GO" id="GO:0020037">
    <property type="term" value="F:heme binding"/>
    <property type="evidence" value="ECO:0007669"/>
    <property type="project" value="InterPro"/>
</dbReference>
<dbReference type="PANTHER" id="PTHR24305">
    <property type="entry name" value="CYTOCHROME P450"/>
    <property type="match status" value="1"/>
</dbReference>
<proteinExistence type="inferred from homology"/>
<dbReference type="EMBL" id="QGMG01000312">
    <property type="protein sequence ID" value="TVY54709.1"/>
    <property type="molecule type" value="Genomic_DNA"/>
</dbReference>
<feature type="binding site" description="axial binding residue" evidence="8">
    <location>
        <position position="461"/>
    </location>
    <ligand>
        <name>heme</name>
        <dbReference type="ChEBI" id="CHEBI:30413"/>
    </ligand>
    <ligandPart>
        <name>Fe</name>
        <dbReference type="ChEBI" id="CHEBI:18248"/>
    </ligandPart>
</feature>
<evidence type="ECO:0000256" key="8">
    <source>
        <dbReference type="PIRSR" id="PIRSR602401-1"/>
    </source>
</evidence>
<keyword evidence="10" id="KW-1133">Transmembrane helix</keyword>
<dbReference type="Pfam" id="PF00067">
    <property type="entry name" value="p450"/>
    <property type="match status" value="1"/>
</dbReference>
<keyword evidence="10" id="KW-0812">Transmembrane</keyword>
<dbReference type="CDD" id="cd11058">
    <property type="entry name" value="CYP60B-like"/>
    <property type="match status" value="1"/>
</dbReference>
<evidence type="ECO:0000256" key="4">
    <source>
        <dbReference type="ARBA" id="ARBA00022723"/>
    </source>
</evidence>
<dbReference type="GO" id="GO:0005506">
    <property type="term" value="F:iron ion binding"/>
    <property type="evidence" value="ECO:0007669"/>
    <property type="project" value="InterPro"/>
</dbReference>
<evidence type="ECO:0000256" key="6">
    <source>
        <dbReference type="ARBA" id="ARBA00023004"/>
    </source>
</evidence>
<dbReference type="PRINTS" id="PR00385">
    <property type="entry name" value="P450"/>
</dbReference>
<feature type="transmembrane region" description="Helical" evidence="10">
    <location>
        <begin position="20"/>
        <end position="39"/>
    </location>
</feature>
<dbReference type="InterPro" id="IPR036396">
    <property type="entry name" value="Cyt_P450_sf"/>
</dbReference>
<keyword evidence="7 9" id="KW-0503">Monooxygenase</keyword>
<accession>A0A7D8YM76</accession>
<evidence type="ECO:0000256" key="3">
    <source>
        <dbReference type="ARBA" id="ARBA00022617"/>
    </source>
</evidence>
<comment type="cofactor">
    <cofactor evidence="1 8">
        <name>heme</name>
        <dbReference type="ChEBI" id="CHEBI:30413"/>
    </cofactor>
</comment>
<dbReference type="SUPFAM" id="SSF48264">
    <property type="entry name" value="Cytochrome P450"/>
    <property type="match status" value="1"/>
</dbReference>
<gene>
    <name evidence="11" type="primary">aclL_0</name>
    <name evidence="11" type="ORF">LCER1_G005856</name>
</gene>
<organism evidence="11 12">
    <name type="scientific">Lachnellula cervina</name>
    <dbReference type="NCBI Taxonomy" id="1316786"/>
    <lineage>
        <taxon>Eukaryota</taxon>
        <taxon>Fungi</taxon>
        <taxon>Dikarya</taxon>
        <taxon>Ascomycota</taxon>
        <taxon>Pezizomycotina</taxon>
        <taxon>Leotiomycetes</taxon>
        <taxon>Helotiales</taxon>
        <taxon>Lachnaceae</taxon>
        <taxon>Lachnellula</taxon>
    </lineage>
</organism>
<dbReference type="InterPro" id="IPR001128">
    <property type="entry name" value="Cyt_P450"/>
</dbReference>
<keyword evidence="4 8" id="KW-0479">Metal-binding</keyword>
<dbReference type="PROSITE" id="PS00086">
    <property type="entry name" value="CYTOCHROME_P450"/>
    <property type="match status" value="1"/>
</dbReference>
<keyword evidence="12" id="KW-1185">Reference proteome</keyword>